<evidence type="ECO:0000313" key="2">
    <source>
        <dbReference type="Proteomes" id="UP000828048"/>
    </source>
</evidence>
<comment type="caution">
    <text evidence="1">The sequence shown here is derived from an EMBL/GenBank/DDBJ whole genome shotgun (WGS) entry which is preliminary data.</text>
</comment>
<dbReference type="EMBL" id="CM037154">
    <property type="protein sequence ID" value="KAH7859640.1"/>
    <property type="molecule type" value="Genomic_DNA"/>
</dbReference>
<proteinExistence type="predicted"/>
<accession>A0ACB7Z1H5</accession>
<organism evidence="1 2">
    <name type="scientific">Vaccinium darrowii</name>
    <dbReference type="NCBI Taxonomy" id="229202"/>
    <lineage>
        <taxon>Eukaryota</taxon>
        <taxon>Viridiplantae</taxon>
        <taxon>Streptophyta</taxon>
        <taxon>Embryophyta</taxon>
        <taxon>Tracheophyta</taxon>
        <taxon>Spermatophyta</taxon>
        <taxon>Magnoliopsida</taxon>
        <taxon>eudicotyledons</taxon>
        <taxon>Gunneridae</taxon>
        <taxon>Pentapetalae</taxon>
        <taxon>asterids</taxon>
        <taxon>Ericales</taxon>
        <taxon>Ericaceae</taxon>
        <taxon>Vaccinioideae</taxon>
        <taxon>Vaccinieae</taxon>
        <taxon>Vaccinium</taxon>
    </lineage>
</organism>
<protein>
    <submittedName>
        <fullName evidence="1">Uncharacterized protein</fullName>
    </submittedName>
</protein>
<sequence length="302" mass="33900">MRAFYENIPTLKLLDFALRLFVIPLSIASICLTVTNQQDNSTYGKLEFSNLKSLRYMVSISAISAGYALVAAVSSWVKCLVTKAWVFFVSDQVLAYLLVTSGAAVMEILYLAYYGDRKVTWSEACSSYGSFCSRLIAALVLHALALCCFLVLAVISAYRVFSIFEPPLPSTELASSSLHSRHDMAKSSFKLEHPLERRQAEAARIRQKYPDRIPVIVEKAERSDIPDIDKKKYLVPADLTVGQFVYVVRKRIKLSAEKAIFIFVKNILPPTAAMISAIYEEHKDEDGFLYMTYSGENTFGSF</sequence>
<dbReference type="Proteomes" id="UP000828048">
    <property type="component" value="Chromosome 4"/>
</dbReference>
<name>A0ACB7Z1H5_9ERIC</name>
<keyword evidence="2" id="KW-1185">Reference proteome</keyword>
<gene>
    <name evidence="1" type="ORF">Vadar_003638</name>
</gene>
<reference evidence="1 2" key="1">
    <citation type="journal article" date="2021" name="Hortic Res">
        <title>High-quality reference genome and annotation aids understanding of berry development for evergreen blueberry (Vaccinium darrowii).</title>
        <authorList>
            <person name="Yu J."/>
            <person name="Hulse-Kemp A.M."/>
            <person name="Babiker E."/>
            <person name="Staton M."/>
        </authorList>
    </citation>
    <scope>NUCLEOTIDE SEQUENCE [LARGE SCALE GENOMIC DNA]</scope>
    <source>
        <strain evidence="2">cv. NJ 8807/NJ 8810</strain>
        <tissue evidence="1">Young leaf</tissue>
    </source>
</reference>
<evidence type="ECO:0000313" key="1">
    <source>
        <dbReference type="EMBL" id="KAH7859640.1"/>
    </source>
</evidence>